<feature type="region of interest" description="Disordered" evidence="1">
    <location>
        <begin position="1"/>
        <end position="63"/>
    </location>
</feature>
<dbReference type="Proteomes" id="UP000228949">
    <property type="component" value="Unassembled WGS sequence"/>
</dbReference>
<evidence type="ECO:0000313" key="3">
    <source>
        <dbReference type="Proteomes" id="UP000228949"/>
    </source>
</evidence>
<evidence type="ECO:0008006" key="4">
    <source>
        <dbReference type="Google" id="ProtNLM"/>
    </source>
</evidence>
<name>A0A2M7B6C7_9BACT</name>
<feature type="compositionally biased region" description="Basic and acidic residues" evidence="1">
    <location>
        <begin position="1"/>
        <end position="34"/>
    </location>
</feature>
<proteinExistence type="predicted"/>
<sequence>MFKKANFENPEKIKEPDDNDKRTRKAELAPESDHVTGVVPTKEEFEKERREKLDDPSRRRDFR</sequence>
<dbReference type="AlphaFoldDB" id="A0A2M7B6C7"/>
<gene>
    <name evidence="2" type="ORF">COS61_00180</name>
</gene>
<evidence type="ECO:0000256" key="1">
    <source>
        <dbReference type="SAM" id="MobiDB-lite"/>
    </source>
</evidence>
<accession>A0A2M7B6C7</accession>
<reference evidence="3" key="1">
    <citation type="submission" date="2017-09" db="EMBL/GenBank/DDBJ databases">
        <title>Depth-based differentiation of microbial function through sediment-hosted aquifers and enrichment of novel symbionts in the deep terrestrial subsurface.</title>
        <authorList>
            <person name="Probst A.J."/>
            <person name="Ladd B."/>
            <person name="Jarett J.K."/>
            <person name="Geller-Mcgrath D.E."/>
            <person name="Sieber C.M.K."/>
            <person name="Emerson J.B."/>
            <person name="Anantharaman K."/>
            <person name="Thomas B.C."/>
            <person name="Malmstrom R."/>
            <person name="Stieglmeier M."/>
            <person name="Klingl A."/>
            <person name="Woyke T."/>
            <person name="Ryan C.M."/>
            <person name="Banfield J.F."/>
        </authorList>
    </citation>
    <scope>NUCLEOTIDE SEQUENCE [LARGE SCALE GENOMIC DNA]</scope>
</reference>
<feature type="compositionally biased region" description="Basic and acidic residues" evidence="1">
    <location>
        <begin position="41"/>
        <end position="63"/>
    </location>
</feature>
<evidence type="ECO:0000313" key="2">
    <source>
        <dbReference type="EMBL" id="PIU98666.1"/>
    </source>
</evidence>
<dbReference type="EMBL" id="PEVJ01000006">
    <property type="protein sequence ID" value="PIU98666.1"/>
    <property type="molecule type" value="Genomic_DNA"/>
</dbReference>
<protein>
    <recommendedName>
        <fullName evidence="4">YfhD family protein</fullName>
    </recommendedName>
</protein>
<organism evidence="2 3">
    <name type="scientific">Candidatus Wolfebacteria bacterium CG03_land_8_20_14_0_80_40_12</name>
    <dbReference type="NCBI Taxonomy" id="1975069"/>
    <lineage>
        <taxon>Bacteria</taxon>
        <taxon>Candidatus Wolfeibacteriota</taxon>
    </lineage>
</organism>
<comment type="caution">
    <text evidence="2">The sequence shown here is derived from an EMBL/GenBank/DDBJ whole genome shotgun (WGS) entry which is preliminary data.</text>
</comment>